<dbReference type="KEGG" id="vei:Veis_0167"/>
<dbReference type="RefSeq" id="WP_011807978.1">
    <property type="nucleotide sequence ID" value="NC_008786.1"/>
</dbReference>
<dbReference type="Pfam" id="PF13531">
    <property type="entry name" value="SBP_bac_11"/>
    <property type="match status" value="1"/>
</dbReference>
<dbReference type="STRING" id="391735.Veis_0167"/>
<dbReference type="EMBL" id="CP000542">
    <property type="protein sequence ID" value="ABM55959.1"/>
    <property type="molecule type" value="Genomic_DNA"/>
</dbReference>
<dbReference type="InterPro" id="IPR050682">
    <property type="entry name" value="ModA/WtpA"/>
</dbReference>
<dbReference type="PANTHER" id="PTHR30632">
    <property type="entry name" value="MOLYBDATE-BINDING PERIPLASMIC PROTEIN"/>
    <property type="match status" value="1"/>
</dbReference>
<reference evidence="2" key="1">
    <citation type="submission" date="2006-12" db="EMBL/GenBank/DDBJ databases">
        <title>Complete sequence of chromosome 1 of Verminephrobacter eiseniae EF01-2.</title>
        <authorList>
            <person name="Copeland A."/>
            <person name="Lucas S."/>
            <person name="Lapidus A."/>
            <person name="Barry K."/>
            <person name="Detter J.C."/>
            <person name="Glavina del Rio T."/>
            <person name="Dalin E."/>
            <person name="Tice H."/>
            <person name="Pitluck S."/>
            <person name="Chertkov O."/>
            <person name="Brettin T."/>
            <person name="Bruce D."/>
            <person name="Han C."/>
            <person name="Tapia R."/>
            <person name="Gilna P."/>
            <person name="Schmutz J."/>
            <person name="Larimer F."/>
            <person name="Land M."/>
            <person name="Hauser L."/>
            <person name="Kyrpides N."/>
            <person name="Kim E."/>
            <person name="Stahl D."/>
            <person name="Richardson P."/>
        </authorList>
    </citation>
    <scope>NUCLEOTIDE SEQUENCE [LARGE SCALE GENOMIC DNA]</scope>
    <source>
        <strain evidence="2">EF01-2</strain>
    </source>
</reference>
<protein>
    <submittedName>
        <fullName evidence="1">Putative ABC transporter, periplasmic molybdate binding protein</fullName>
    </submittedName>
</protein>
<evidence type="ECO:0000313" key="1">
    <source>
        <dbReference type="EMBL" id="ABM55959.1"/>
    </source>
</evidence>
<dbReference type="AlphaFoldDB" id="A1WEA2"/>
<organism evidence="1 2">
    <name type="scientific">Verminephrobacter eiseniae (strain EF01-2)</name>
    <dbReference type="NCBI Taxonomy" id="391735"/>
    <lineage>
        <taxon>Bacteria</taxon>
        <taxon>Pseudomonadati</taxon>
        <taxon>Pseudomonadota</taxon>
        <taxon>Betaproteobacteria</taxon>
        <taxon>Burkholderiales</taxon>
        <taxon>Comamonadaceae</taxon>
        <taxon>Verminephrobacter</taxon>
    </lineage>
</organism>
<keyword evidence="2" id="KW-1185">Reference proteome</keyword>
<dbReference type="GO" id="GO:0030973">
    <property type="term" value="F:molybdate ion binding"/>
    <property type="evidence" value="ECO:0007669"/>
    <property type="project" value="TreeGrafter"/>
</dbReference>
<dbReference type="GeneID" id="76458917"/>
<dbReference type="HOGENOM" id="CLU_079071_0_0_4"/>
<sequence length="230" mass="23987">MTRLGLRCIASMATRQLLVELLPGFTQRSGHGASVESVAGVDAARRVQDGEVFDLVLLASDAIDKLMAAGRLLPGSKVDWVCSGMAVAVRAGAPLPDIHSEEALRQTVLAADRIGHSTGPSGVALVRLFRRWGIADALHERMVQAPPGVPVGALIAAGAAELGFQQHSELLHVPGIHIVGPLPPALQINTTFSAAVGAQSLQVDAARALLAYLASPLAQDAKRRQGMEPA</sequence>
<name>A1WEA2_VEREI</name>
<dbReference type="GO" id="GO:0015689">
    <property type="term" value="P:molybdate ion transport"/>
    <property type="evidence" value="ECO:0007669"/>
    <property type="project" value="TreeGrafter"/>
</dbReference>
<proteinExistence type="predicted"/>
<dbReference type="PANTHER" id="PTHR30632:SF11">
    <property type="entry name" value="BLR4797 PROTEIN"/>
    <property type="match status" value="1"/>
</dbReference>
<dbReference type="SUPFAM" id="SSF53850">
    <property type="entry name" value="Periplasmic binding protein-like II"/>
    <property type="match status" value="1"/>
</dbReference>
<gene>
    <name evidence="1" type="ordered locus">Veis_0167</name>
</gene>
<evidence type="ECO:0000313" key="2">
    <source>
        <dbReference type="Proteomes" id="UP000000374"/>
    </source>
</evidence>
<dbReference type="eggNOG" id="COG0725">
    <property type="taxonomic scope" value="Bacteria"/>
</dbReference>
<dbReference type="Gene3D" id="3.40.190.10">
    <property type="entry name" value="Periplasmic binding protein-like II"/>
    <property type="match status" value="2"/>
</dbReference>
<accession>A1WEA2</accession>
<dbReference type="Proteomes" id="UP000000374">
    <property type="component" value="Chromosome"/>
</dbReference>